<dbReference type="PANTHER" id="PTHR24300">
    <property type="entry name" value="CYTOCHROME P450 508A4-RELATED"/>
    <property type="match status" value="1"/>
</dbReference>
<evidence type="ECO:0000256" key="7">
    <source>
        <dbReference type="ARBA" id="ARBA00023004"/>
    </source>
</evidence>
<dbReference type="GeneTree" id="ENSGT00940000163166"/>
<evidence type="ECO:0000313" key="14">
    <source>
        <dbReference type="Proteomes" id="UP000472272"/>
    </source>
</evidence>
<comment type="subcellular location">
    <subcellularLocation>
        <location evidence="2">Membrane</location>
    </subcellularLocation>
</comment>
<keyword evidence="6 11" id="KW-0560">Oxidoreductase</keyword>
<dbReference type="InterPro" id="IPR050182">
    <property type="entry name" value="Cytochrome_P450_fam2"/>
</dbReference>
<evidence type="ECO:0000256" key="8">
    <source>
        <dbReference type="ARBA" id="ARBA00023033"/>
    </source>
</evidence>
<dbReference type="PRINTS" id="PR00385">
    <property type="entry name" value="P450"/>
</dbReference>
<evidence type="ECO:0000256" key="12">
    <source>
        <dbReference type="SAM" id="SignalP"/>
    </source>
</evidence>
<dbReference type="GO" id="GO:0020037">
    <property type="term" value="F:heme binding"/>
    <property type="evidence" value="ECO:0007669"/>
    <property type="project" value="InterPro"/>
</dbReference>
<dbReference type="InterPro" id="IPR001128">
    <property type="entry name" value="Cyt_P450"/>
</dbReference>
<evidence type="ECO:0000256" key="3">
    <source>
        <dbReference type="ARBA" id="ARBA00010617"/>
    </source>
</evidence>
<evidence type="ECO:0000256" key="10">
    <source>
        <dbReference type="PIRSR" id="PIRSR602401-1"/>
    </source>
</evidence>
<dbReference type="AlphaFoldDB" id="A0A670K0G0"/>
<dbReference type="GO" id="GO:0005506">
    <property type="term" value="F:iron ion binding"/>
    <property type="evidence" value="ECO:0007669"/>
    <property type="project" value="InterPro"/>
</dbReference>
<evidence type="ECO:0000313" key="13">
    <source>
        <dbReference type="Ensembl" id="ENSPMRP00000029625.1"/>
    </source>
</evidence>
<keyword evidence="14" id="KW-1185">Reference proteome</keyword>
<organism evidence="13 14">
    <name type="scientific">Podarcis muralis</name>
    <name type="common">Wall lizard</name>
    <name type="synonym">Lacerta muralis</name>
    <dbReference type="NCBI Taxonomy" id="64176"/>
    <lineage>
        <taxon>Eukaryota</taxon>
        <taxon>Metazoa</taxon>
        <taxon>Chordata</taxon>
        <taxon>Craniata</taxon>
        <taxon>Vertebrata</taxon>
        <taxon>Euteleostomi</taxon>
        <taxon>Lepidosauria</taxon>
        <taxon>Squamata</taxon>
        <taxon>Bifurcata</taxon>
        <taxon>Unidentata</taxon>
        <taxon>Episquamata</taxon>
        <taxon>Laterata</taxon>
        <taxon>Lacertibaenia</taxon>
        <taxon>Lacertidae</taxon>
        <taxon>Podarcis</taxon>
    </lineage>
</organism>
<dbReference type="GO" id="GO:0016712">
    <property type="term" value="F:oxidoreductase activity, acting on paired donors, with incorporation or reduction of molecular oxygen, reduced flavin or flavoprotein as one donor, and incorporation of one atom of oxygen"/>
    <property type="evidence" value="ECO:0007669"/>
    <property type="project" value="TreeGrafter"/>
</dbReference>
<reference evidence="13 14" key="1">
    <citation type="journal article" date="2019" name="Proc. Natl. Acad. Sci. U.S.A.">
        <title>Regulatory changes in pterin and carotenoid genes underlie balanced color polymorphisms in the wall lizard.</title>
        <authorList>
            <person name="Andrade P."/>
            <person name="Pinho C."/>
            <person name="Perez I de Lanuza G."/>
            <person name="Afonso S."/>
            <person name="Brejcha J."/>
            <person name="Rubin C.J."/>
            <person name="Wallerman O."/>
            <person name="Pereira P."/>
            <person name="Sabatino S.J."/>
            <person name="Bellati A."/>
            <person name="Pellitteri-Rosa D."/>
            <person name="Bosakova Z."/>
            <person name="Bunikis I."/>
            <person name="Carretero M.A."/>
            <person name="Feiner N."/>
            <person name="Marsik P."/>
            <person name="Pauperio F."/>
            <person name="Salvi D."/>
            <person name="Soler L."/>
            <person name="While G.M."/>
            <person name="Uller T."/>
            <person name="Font E."/>
            <person name="Andersson L."/>
            <person name="Carneiro M."/>
        </authorList>
    </citation>
    <scope>NUCLEOTIDE SEQUENCE</scope>
</reference>
<comment type="similarity">
    <text evidence="3 11">Belongs to the cytochrome P450 family.</text>
</comment>
<keyword evidence="8 11" id="KW-0503">Monooxygenase</keyword>
<evidence type="ECO:0000256" key="1">
    <source>
        <dbReference type="ARBA" id="ARBA00001971"/>
    </source>
</evidence>
<accession>A0A670K0G0</accession>
<comment type="cofactor">
    <cofactor evidence="1 10">
        <name>heme</name>
        <dbReference type="ChEBI" id="CHEBI:30413"/>
    </cofactor>
</comment>
<keyword evidence="12" id="KW-0732">Signal</keyword>
<reference evidence="13" key="3">
    <citation type="submission" date="2025-09" db="UniProtKB">
        <authorList>
            <consortium name="Ensembl"/>
        </authorList>
    </citation>
    <scope>IDENTIFICATION</scope>
</reference>
<dbReference type="SUPFAM" id="SSF48264">
    <property type="entry name" value="Cytochrome P450"/>
    <property type="match status" value="1"/>
</dbReference>
<dbReference type="GO" id="GO:0016020">
    <property type="term" value="C:membrane"/>
    <property type="evidence" value="ECO:0007669"/>
    <property type="project" value="UniProtKB-SubCell"/>
</dbReference>
<dbReference type="Proteomes" id="UP000472272">
    <property type="component" value="Chromosome 5"/>
</dbReference>
<evidence type="ECO:0000256" key="11">
    <source>
        <dbReference type="RuleBase" id="RU000461"/>
    </source>
</evidence>
<dbReference type="Pfam" id="PF00067">
    <property type="entry name" value="p450"/>
    <property type="match status" value="1"/>
</dbReference>
<sequence>LIFGWKLLLLLLLLLFLLFLQKLQLTLQHIPPPSMASYISKNGTTHEPDNGSLAKQYGNICTVWIGPIPAVILSGYKAVKEALINHSDDFADRPETPFLKSIVLSNGHTWKQQRRFSVVTMRKLGLGKKGMEHQIEEEAIELVEIFISSAGQPFDPSLHIINSVCNVICAVSFGYRFSVEDKEFLRLMEAIRISLQFGASFFHGVSRLKLRLGGPHKTALSSMEMVFSFAKDEIAKHKEDQTVHEPIDFIDFYLSQMERNKDDPYSTYNEDNLAQCIFDLFIAGTETTATSLQWALLLMATHPDIQEKVYQEMEDVFGSSHSIRYQDRKKLPYTNAVIHEIQRSRYILLFGVPRQTVKDVNLHGFHIPKGAVIAPDLRSVLLDPKEWATPKKFNPNHFLDEDGQFVDREAFLPFGAGARVCPGEQLAKIELFIFFTSLLRAFRFQLPKGVRGVHKKPIIGLTVRPRPYKLCAVPRCSHINN</sequence>
<feature type="binding site" description="axial binding residue" evidence="10">
    <location>
        <position position="421"/>
    </location>
    <ligand>
        <name>heme</name>
        <dbReference type="ChEBI" id="CHEBI:30413"/>
    </ligand>
    <ligandPart>
        <name>Fe</name>
        <dbReference type="ChEBI" id="CHEBI:18248"/>
    </ligandPart>
</feature>
<feature type="signal peptide" evidence="12">
    <location>
        <begin position="1"/>
        <end position="28"/>
    </location>
</feature>
<protein>
    <submittedName>
        <fullName evidence="13">Uncharacterized protein</fullName>
    </submittedName>
</protein>
<dbReference type="InterPro" id="IPR017972">
    <property type="entry name" value="Cyt_P450_CS"/>
</dbReference>
<evidence type="ECO:0000256" key="2">
    <source>
        <dbReference type="ARBA" id="ARBA00004370"/>
    </source>
</evidence>
<dbReference type="Gene3D" id="1.10.630.10">
    <property type="entry name" value="Cytochrome P450"/>
    <property type="match status" value="1"/>
</dbReference>
<evidence type="ECO:0000256" key="6">
    <source>
        <dbReference type="ARBA" id="ARBA00023002"/>
    </source>
</evidence>
<evidence type="ECO:0000256" key="4">
    <source>
        <dbReference type="ARBA" id="ARBA00022617"/>
    </source>
</evidence>
<dbReference type="GO" id="GO:0006082">
    <property type="term" value="P:organic acid metabolic process"/>
    <property type="evidence" value="ECO:0007669"/>
    <property type="project" value="TreeGrafter"/>
</dbReference>
<reference evidence="13" key="2">
    <citation type="submission" date="2025-08" db="UniProtKB">
        <authorList>
            <consortium name="Ensembl"/>
        </authorList>
    </citation>
    <scope>IDENTIFICATION</scope>
</reference>
<name>A0A670K0G0_PODMU</name>
<dbReference type="InterPro" id="IPR002401">
    <property type="entry name" value="Cyt_P450_E_grp-I"/>
</dbReference>
<feature type="chain" id="PRO_5025577502" evidence="12">
    <location>
        <begin position="29"/>
        <end position="481"/>
    </location>
</feature>
<keyword evidence="9" id="KW-0472">Membrane</keyword>
<dbReference type="InterPro" id="IPR036396">
    <property type="entry name" value="Cyt_P450_sf"/>
</dbReference>
<dbReference type="GO" id="GO:0006805">
    <property type="term" value="P:xenobiotic metabolic process"/>
    <property type="evidence" value="ECO:0007669"/>
    <property type="project" value="TreeGrafter"/>
</dbReference>
<dbReference type="Ensembl" id="ENSPMRT00000031418.1">
    <property type="protein sequence ID" value="ENSPMRP00000029625.1"/>
    <property type="gene ID" value="ENSPMRG00000019145.1"/>
</dbReference>
<evidence type="ECO:0000256" key="5">
    <source>
        <dbReference type="ARBA" id="ARBA00022723"/>
    </source>
</evidence>
<dbReference type="PROSITE" id="PS00086">
    <property type="entry name" value="CYTOCHROME_P450"/>
    <property type="match status" value="1"/>
</dbReference>
<dbReference type="PANTHER" id="PTHR24300:SF134">
    <property type="entry name" value="CYTOCHROME P450, FAMILY 2, SUBFAMILY AB, POLYPEPTIDE 2-RELATED"/>
    <property type="match status" value="1"/>
</dbReference>
<dbReference type="GO" id="GO:0005737">
    <property type="term" value="C:cytoplasm"/>
    <property type="evidence" value="ECO:0007669"/>
    <property type="project" value="TreeGrafter"/>
</dbReference>
<dbReference type="FunFam" id="1.10.630.10:FF:000004">
    <property type="entry name" value="cytochrome P450 2D15 isoform X1"/>
    <property type="match status" value="1"/>
</dbReference>
<proteinExistence type="inferred from homology"/>
<dbReference type="OMA" id="SHTICYE"/>
<keyword evidence="5 10" id="KW-0479">Metal-binding</keyword>
<dbReference type="PRINTS" id="PR00463">
    <property type="entry name" value="EP450I"/>
</dbReference>
<keyword evidence="4 10" id="KW-0349">Heme</keyword>
<evidence type="ECO:0000256" key="9">
    <source>
        <dbReference type="ARBA" id="ARBA00023136"/>
    </source>
</evidence>
<keyword evidence="7 10" id="KW-0408">Iron</keyword>